<evidence type="ECO:0000313" key="1">
    <source>
        <dbReference type="EMBL" id="JAH36395.1"/>
    </source>
</evidence>
<dbReference type="EMBL" id="GBXM01072182">
    <property type="protein sequence ID" value="JAH36395.1"/>
    <property type="molecule type" value="Transcribed_RNA"/>
</dbReference>
<reference evidence="1" key="2">
    <citation type="journal article" date="2015" name="Fish Shellfish Immunol.">
        <title>Early steps in the European eel (Anguilla anguilla)-Vibrio vulnificus interaction in the gills: Role of the RtxA13 toxin.</title>
        <authorList>
            <person name="Callol A."/>
            <person name="Pajuelo D."/>
            <person name="Ebbesson L."/>
            <person name="Teles M."/>
            <person name="MacKenzie S."/>
            <person name="Amaro C."/>
        </authorList>
    </citation>
    <scope>NUCLEOTIDE SEQUENCE</scope>
</reference>
<organism evidence="1">
    <name type="scientific">Anguilla anguilla</name>
    <name type="common">European freshwater eel</name>
    <name type="synonym">Muraena anguilla</name>
    <dbReference type="NCBI Taxonomy" id="7936"/>
    <lineage>
        <taxon>Eukaryota</taxon>
        <taxon>Metazoa</taxon>
        <taxon>Chordata</taxon>
        <taxon>Craniata</taxon>
        <taxon>Vertebrata</taxon>
        <taxon>Euteleostomi</taxon>
        <taxon>Actinopterygii</taxon>
        <taxon>Neopterygii</taxon>
        <taxon>Teleostei</taxon>
        <taxon>Anguilliformes</taxon>
        <taxon>Anguillidae</taxon>
        <taxon>Anguilla</taxon>
    </lineage>
</organism>
<name>A0A0E9S6W7_ANGAN</name>
<reference evidence="1" key="1">
    <citation type="submission" date="2014-11" db="EMBL/GenBank/DDBJ databases">
        <authorList>
            <person name="Amaro Gonzalez C."/>
        </authorList>
    </citation>
    <scope>NUCLEOTIDE SEQUENCE</scope>
</reference>
<dbReference type="AlphaFoldDB" id="A0A0E9S6W7"/>
<proteinExistence type="predicted"/>
<accession>A0A0E9S6W7</accession>
<protein>
    <submittedName>
        <fullName evidence="1">Uncharacterized protein</fullName>
    </submittedName>
</protein>
<sequence length="35" mass="3787">MHLLVDGNKVYANHQGSVLNAITGYSIQASPWSNT</sequence>